<dbReference type="PANTHER" id="PTHR10395">
    <property type="entry name" value="URICASE AND TRANSTHYRETIN-RELATED"/>
    <property type="match status" value="1"/>
</dbReference>
<dbReference type="PROSITE" id="PS00769">
    <property type="entry name" value="TRANSTHYRETIN_2"/>
    <property type="match status" value="1"/>
</dbReference>
<proteinExistence type="inferred from homology"/>
<dbReference type="NCBIfam" id="TIGR02962">
    <property type="entry name" value="hdxy_isourate"/>
    <property type="match status" value="1"/>
</dbReference>
<dbReference type="InterPro" id="IPR023416">
    <property type="entry name" value="Transthyretin/HIU_hydrolase_d"/>
</dbReference>
<dbReference type="Gene3D" id="2.60.40.180">
    <property type="entry name" value="Transthyretin/hydroxyisourate hydrolase domain"/>
    <property type="match status" value="1"/>
</dbReference>
<name>A0A1N6IUR8_9FLAO</name>
<comment type="subunit">
    <text evidence="4 8">Homotetramer.</text>
</comment>
<keyword evidence="6 8" id="KW-0378">Hydrolase</keyword>
<dbReference type="InterPro" id="IPR023419">
    <property type="entry name" value="Transthyretin_CS"/>
</dbReference>
<dbReference type="EC" id="3.5.2.17" evidence="8"/>
<feature type="domain" description="Transthyretin/hydroxyisourate hydrolase" evidence="9">
    <location>
        <begin position="41"/>
        <end position="157"/>
    </location>
</feature>
<evidence type="ECO:0000259" key="9">
    <source>
        <dbReference type="SMART" id="SM00095"/>
    </source>
</evidence>
<dbReference type="SUPFAM" id="SSF49472">
    <property type="entry name" value="Transthyretin (synonym: prealbumin)"/>
    <property type="match status" value="1"/>
</dbReference>
<dbReference type="InterPro" id="IPR000895">
    <property type="entry name" value="Transthyretin/HIU_hydrolase"/>
</dbReference>
<dbReference type="GO" id="GO:0033971">
    <property type="term" value="F:hydroxyisourate hydrolase activity"/>
    <property type="evidence" value="ECO:0007669"/>
    <property type="project" value="UniProtKB-EC"/>
</dbReference>
<keyword evidence="5 8" id="KW-0659">Purine metabolism</keyword>
<gene>
    <name evidence="10" type="ORF">SAMN05444409_3020</name>
</gene>
<evidence type="ECO:0000256" key="4">
    <source>
        <dbReference type="ARBA" id="ARBA00011881"/>
    </source>
</evidence>
<dbReference type="AlphaFoldDB" id="A0A1N6IUR8"/>
<keyword evidence="11" id="KW-1185">Reference proteome</keyword>
<dbReference type="InterPro" id="IPR036817">
    <property type="entry name" value="Transthyretin/HIU_hydrolase_sf"/>
</dbReference>
<evidence type="ECO:0000256" key="3">
    <source>
        <dbReference type="ARBA" id="ARBA00009850"/>
    </source>
</evidence>
<comment type="catalytic activity">
    <reaction evidence="1 8">
        <text>5-hydroxyisourate + H2O = 5-hydroxy-2-oxo-4-ureido-2,5-dihydro-1H-imidazole-5-carboxylate + H(+)</text>
        <dbReference type="Rhea" id="RHEA:23736"/>
        <dbReference type="ChEBI" id="CHEBI:15377"/>
        <dbReference type="ChEBI" id="CHEBI:15378"/>
        <dbReference type="ChEBI" id="CHEBI:18072"/>
        <dbReference type="ChEBI" id="CHEBI:58639"/>
        <dbReference type="EC" id="3.5.2.17"/>
    </reaction>
</comment>
<evidence type="ECO:0000313" key="11">
    <source>
        <dbReference type="Proteomes" id="UP000185207"/>
    </source>
</evidence>
<sequence>MLLKLRNYLRFPWKEVLDKGMKKILYLFFVVFFTIVYAQEKKEFQLSSHILDITVGKPVENVEVRLEKFDETINQWIAVSKKQTDKNGRIGDFLQKDKDSKSNYGKYKLIFLTEEYYKNKNIESFYPFIEVVFQIKDNQHYHVPITLSPFGYSTYRGS</sequence>
<evidence type="ECO:0000256" key="1">
    <source>
        <dbReference type="ARBA" id="ARBA00001043"/>
    </source>
</evidence>
<feature type="binding site" evidence="7">
    <location>
        <position position="155"/>
    </location>
    <ligand>
        <name>substrate</name>
    </ligand>
</feature>
<reference evidence="11" key="1">
    <citation type="submission" date="2016-11" db="EMBL/GenBank/DDBJ databases">
        <authorList>
            <person name="Varghese N."/>
            <person name="Submissions S."/>
        </authorList>
    </citation>
    <scope>NUCLEOTIDE SEQUENCE [LARGE SCALE GENOMIC DNA]</scope>
    <source>
        <strain evidence="11">DSM 27623</strain>
    </source>
</reference>
<protein>
    <recommendedName>
        <fullName evidence="8">5-hydroxyisourate hydrolase</fullName>
        <shortName evidence="8">HIU hydrolase</shortName>
        <shortName evidence="8">HIUHase</shortName>
        <ecNumber evidence="8">3.5.2.17</ecNumber>
    </recommendedName>
</protein>
<feature type="binding site" evidence="7">
    <location>
        <position position="49"/>
    </location>
    <ligand>
        <name>substrate</name>
    </ligand>
</feature>
<dbReference type="STRING" id="1416779.SAMN05444409_3020"/>
<evidence type="ECO:0000256" key="8">
    <source>
        <dbReference type="RuleBase" id="RU361270"/>
    </source>
</evidence>
<dbReference type="EMBL" id="FSRK01000002">
    <property type="protein sequence ID" value="SIO35728.1"/>
    <property type="molecule type" value="Genomic_DNA"/>
</dbReference>
<evidence type="ECO:0000313" key="10">
    <source>
        <dbReference type="EMBL" id="SIO35728.1"/>
    </source>
</evidence>
<dbReference type="SMART" id="SM00095">
    <property type="entry name" value="TR_THY"/>
    <property type="match status" value="1"/>
</dbReference>
<accession>A0A1N6IUR8</accession>
<feature type="binding site" evidence="7">
    <location>
        <position position="89"/>
    </location>
    <ligand>
        <name>substrate</name>
    </ligand>
</feature>
<evidence type="ECO:0000256" key="7">
    <source>
        <dbReference type="PIRSR" id="PIRSR600895-51"/>
    </source>
</evidence>
<evidence type="ECO:0000256" key="6">
    <source>
        <dbReference type="ARBA" id="ARBA00022801"/>
    </source>
</evidence>
<dbReference type="GO" id="GO:0006144">
    <property type="term" value="P:purine nucleobase metabolic process"/>
    <property type="evidence" value="ECO:0007669"/>
    <property type="project" value="UniProtKB-KW"/>
</dbReference>
<comment type="similarity">
    <text evidence="3 8">Belongs to the transthyretin family. 5-hydroxyisourate hydrolase subfamily.</text>
</comment>
<evidence type="ECO:0000256" key="5">
    <source>
        <dbReference type="ARBA" id="ARBA00022631"/>
    </source>
</evidence>
<dbReference type="PRINTS" id="PR00189">
    <property type="entry name" value="TRNSTHYRETIN"/>
</dbReference>
<dbReference type="InterPro" id="IPR014306">
    <property type="entry name" value="Hydroxyisourate_hydrolase"/>
</dbReference>
<evidence type="ECO:0000256" key="2">
    <source>
        <dbReference type="ARBA" id="ARBA00002704"/>
    </source>
</evidence>
<organism evidence="10 11">
    <name type="scientific">Epilithonimonas zeae</name>
    <dbReference type="NCBI Taxonomy" id="1416779"/>
    <lineage>
        <taxon>Bacteria</taxon>
        <taxon>Pseudomonadati</taxon>
        <taxon>Bacteroidota</taxon>
        <taxon>Flavobacteriia</taxon>
        <taxon>Flavobacteriales</taxon>
        <taxon>Weeksellaceae</taxon>
        <taxon>Chryseobacterium group</taxon>
        <taxon>Epilithonimonas</taxon>
    </lineage>
</organism>
<comment type="function">
    <text evidence="2">Catalyzes the hydrolysis of 5-hydroxyisourate (HIU) to 2-oxo-4-hydroxy-4-carboxy-5-ureidoimidazoline (OHCU).</text>
</comment>
<dbReference type="CDD" id="cd05822">
    <property type="entry name" value="TLP_HIUase"/>
    <property type="match status" value="1"/>
</dbReference>
<dbReference type="Proteomes" id="UP000185207">
    <property type="component" value="Unassembled WGS sequence"/>
</dbReference>
<dbReference type="Pfam" id="PF00576">
    <property type="entry name" value="Transthyretin"/>
    <property type="match status" value="1"/>
</dbReference>
<dbReference type="PANTHER" id="PTHR10395:SF7">
    <property type="entry name" value="5-HYDROXYISOURATE HYDROLASE"/>
    <property type="match status" value="1"/>
</dbReference>